<dbReference type="Proteomes" id="UP000008815">
    <property type="component" value="Chromosome 2"/>
</dbReference>
<evidence type="ECO:0000313" key="5">
    <source>
        <dbReference type="EMBL" id="BAG42894.1"/>
    </source>
</evidence>
<dbReference type="HOGENOM" id="CLU_036902_4_8_4"/>
<geneLocation type="plasmid" evidence="8 9">
    <name>pTGL1</name>
</geneLocation>
<dbReference type="GO" id="GO:0006313">
    <property type="term" value="P:DNA transposition"/>
    <property type="evidence" value="ECO:0007669"/>
    <property type="project" value="InterPro"/>
</dbReference>
<dbReference type="KEGG" id="bmu:Bmul_6241"/>
<dbReference type="KEGG" id="bmj:BMULJ_00942"/>
<dbReference type="Pfam" id="PF01548">
    <property type="entry name" value="DEDD_Tnp_IS110"/>
    <property type="match status" value="1"/>
</dbReference>
<dbReference type="KEGG" id="bmu:Bmul_2297"/>
<dbReference type="EMBL" id="AP009388">
    <property type="protein sequence ID" value="BAG47975.1"/>
    <property type="molecule type" value="Genomic_DNA"/>
</dbReference>
<keyword evidence="9" id="KW-1185">Reference proteome</keyword>
<accession>A0A0H3KHX3</accession>
<dbReference type="GO" id="GO:0004803">
    <property type="term" value="F:transposase activity"/>
    <property type="evidence" value="ECO:0007669"/>
    <property type="project" value="InterPro"/>
</dbReference>
<evidence type="ECO:0000313" key="3">
    <source>
        <dbReference type="EMBL" id="BAG42037.1"/>
    </source>
</evidence>
<keyword evidence="8" id="KW-0614">Plasmid</keyword>
<dbReference type="KEGG" id="bmj:BMULJ_00055"/>
<name>A0A0H3KHX3_BURM1</name>
<evidence type="ECO:0000313" key="6">
    <source>
        <dbReference type="EMBL" id="BAG45610.1"/>
    </source>
</evidence>
<dbReference type="EMBL" id="AP009385">
    <property type="protein sequence ID" value="BAG42037.1"/>
    <property type="molecule type" value="Genomic_DNA"/>
</dbReference>
<dbReference type="EMBL" id="AP009385">
    <property type="protein sequence ID" value="BAG42163.1"/>
    <property type="molecule type" value="Genomic_DNA"/>
</dbReference>
<dbReference type="KEGG" id="bmj:BMULJ_00187"/>
<dbReference type="InterPro" id="IPR002525">
    <property type="entry name" value="Transp_IS110-like_N"/>
</dbReference>
<sequence>MASISNAPVRHRTVGIDLAISAVQVAQIFDDGRAIGKPIRFRLTSTDLRRFVSAIKSGVGADTPITAVMEPTGMAWFPVANWLQRAGIKVIRVKGQRVKALRKYLSEHAKTDAADAHVLGAIPGFGGRGLDPVHVPGPEQHSLQRLTKQRHRYQELVCSARRRVLDLIRWACPALEPVLPDTVTQLTLAILGELLDPRKVVAMRRDVLARFLSQHASGNHPKSGPFIDSLVEKLKAAAEETIELHGDSVDFTALQFEVAQEVEHLRLWDRHVRAIEREVEQIYQRVHPSDALRSIPGIGATLAPLLIGVLGYAKRFRNEDHIRGFCGMFPTRSSSGGIEKPGQRLTKSGSDRVKRALYIAADVARKIDPDLAAVYWRLMVNKGHHHKQAICAVATRLINRIYRVLKTGEPYVLRDQEGNSISVQEGKRIVAAQFKVPLEVRQSRRNQPMPEPA</sequence>
<proteinExistence type="predicted"/>
<dbReference type="InterPro" id="IPR003346">
    <property type="entry name" value="Transposase_20"/>
</dbReference>
<dbReference type="RefSeq" id="WP_011875602.1">
    <property type="nucleotide sequence ID" value="NC_010070.1"/>
</dbReference>
<dbReference type="KEGG" id="bmj:BMULJ_03781"/>
<gene>
    <name evidence="3" type="ordered locus">BMULJ_00055</name>
    <name evidence="4" type="ordered locus">BMULJ_00187</name>
    <name evidence="5" type="ordered locus">BMULJ_00942</name>
    <name evidence="6" type="ordered locus">BMULJ_03745</name>
    <name evidence="7" type="ordered locus">BMULJ_03781</name>
    <name evidence="8" type="ordered locus">BMULJ_06183</name>
</gene>
<dbReference type="Proteomes" id="UP000008815">
    <property type="component" value="Chromosome 1"/>
</dbReference>
<dbReference type="STRING" id="395019.BMULJ_00055"/>
<feature type="domain" description="Transposase IS110-like N-terminal" evidence="1">
    <location>
        <begin position="14"/>
        <end position="164"/>
    </location>
</feature>
<dbReference type="Pfam" id="PF02371">
    <property type="entry name" value="Transposase_20"/>
    <property type="match status" value="1"/>
</dbReference>
<evidence type="ECO:0000313" key="7">
    <source>
        <dbReference type="EMBL" id="BAG45643.1"/>
    </source>
</evidence>
<dbReference type="KEGG" id="bmj:BMULJ_06183"/>
<dbReference type="KEGG" id="bmu:Bmul_3045"/>
<evidence type="ECO:0000259" key="2">
    <source>
        <dbReference type="Pfam" id="PF02371"/>
    </source>
</evidence>
<dbReference type="KEGG" id="bmu:Bmul_4773"/>
<dbReference type="eggNOG" id="COG3547">
    <property type="taxonomic scope" value="Bacteria"/>
</dbReference>
<feature type="domain" description="Transposase IS116/IS110/IS902 C-terminal" evidence="2">
    <location>
        <begin position="290"/>
        <end position="375"/>
    </location>
</feature>
<dbReference type="InterPro" id="IPR047650">
    <property type="entry name" value="Transpos_IS110"/>
</dbReference>
<dbReference type="GO" id="GO:0003677">
    <property type="term" value="F:DNA binding"/>
    <property type="evidence" value="ECO:0007669"/>
    <property type="project" value="InterPro"/>
</dbReference>
<dbReference type="NCBIfam" id="NF033542">
    <property type="entry name" value="transpos_IS110"/>
    <property type="match status" value="1"/>
</dbReference>
<dbReference type="Proteomes" id="UP000008815">
    <property type="component" value="Plasmid pTGL1"/>
</dbReference>
<dbReference type="KEGG" id="bmu:Bmul_4734"/>
<protein>
    <submittedName>
        <fullName evidence="5">ISBmu4 transposase</fullName>
    </submittedName>
</protein>
<dbReference type="PANTHER" id="PTHR33055:SF15">
    <property type="entry name" value="TRANSPOSASE-RELATED"/>
    <property type="match status" value="1"/>
</dbReference>
<evidence type="ECO:0000313" key="9">
    <source>
        <dbReference type="Proteomes" id="UP000008815"/>
    </source>
</evidence>
<dbReference type="EMBL" id="AP009386">
    <property type="protein sequence ID" value="BAG45610.1"/>
    <property type="molecule type" value="Genomic_DNA"/>
</dbReference>
<dbReference type="KEGG" id="bmj:BMULJ_03745"/>
<evidence type="ECO:0000313" key="4">
    <source>
        <dbReference type="EMBL" id="BAG42163.1"/>
    </source>
</evidence>
<dbReference type="EMBL" id="AP009386">
    <property type="protein sequence ID" value="BAG45643.1"/>
    <property type="molecule type" value="Genomic_DNA"/>
</dbReference>
<evidence type="ECO:0000259" key="1">
    <source>
        <dbReference type="Pfam" id="PF01548"/>
    </source>
</evidence>
<dbReference type="PANTHER" id="PTHR33055">
    <property type="entry name" value="TRANSPOSASE FOR INSERTION SEQUENCE ELEMENT IS1111A"/>
    <property type="match status" value="1"/>
</dbReference>
<reference evidence="5 9" key="1">
    <citation type="submission" date="2007-04" db="EMBL/GenBank/DDBJ databases">
        <title>Complete genome sequence of Burkholderia multivorans ATCC 17616.</title>
        <authorList>
            <person name="Ohtsubo Y."/>
            <person name="Yamashita A."/>
            <person name="Kurokawa K."/>
            <person name="Takami H."/>
            <person name="Yuhara S."/>
            <person name="Nishiyama E."/>
            <person name="Endo R."/>
            <person name="Miyazaki R."/>
            <person name="Ono A."/>
            <person name="Yano K."/>
            <person name="Ito M."/>
            <person name="Sota M."/>
            <person name="Yuji N."/>
            <person name="Hattori M."/>
            <person name="Tsuda M."/>
        </authorList>
    </citation>
    <scope>NUCLEOTIDE SEQUENCE [LARGE SCALE GENOMIC DNA]</scope>
    <source>
        <strain evidence="5">ATCC 17616</strain>
        <strain evidence="9">ATCC 17616 / 249</strain>
        <plasmid evidence="9">Plasmid pTGL1</plasmid>
        <plasmid evidence="8">pTGL1</plasmid>
    </source>
</reference>
<organism evidence="5 9">
    <name type="scientific">Burkholderia multivorans (strain ATCC 17616 / 249)</name>
    <dbReference type="NCBI Taxonomy" id="395019"/>
    <lineage>
        <taxon>Bacteria</taxon>
        <taxon>Pseudomonadati</taxon>
        <taxon>Pseudomonadota</taxon>
        <taxon>Betaproteobacteria</taxon>
        <taxon>Burkholderiales</taxon>
        <taxon>Burkholderiaceae</taxon>
        <taxon>Burkholderia</taxon>
        <taxon>Burkholderia cepacia complex</taxon>
    </lineage>
</organism>
<dbReference type="AlphaFoldDB" id="A0A0H3KHX3"/>
<dbReference type="EMBL" id="AP009385">
    <property type="protein sequence ID" value="BAG42894.1"/>
    <property type="molecule type" value="Genomic_DNA"/>
</dbReference>
<evidence type="ECO:0000313" key="8">
    <source>
        <dbReference type="EMBL" id="BAG47975.1"/>
    </source>
</evidence>
<dbReference type="KEGG" id="bmu:Bmul_0016"/>